<dbReference type="RefSeq" id="WP_156573839.1">
    <property type="nucleotide sequence ID" value="NZ_CP046415.1"/>
</dbReference>
<dbReference type="GO" id="GO:0043590">
    <property type="term" value="C:bacterial nucleoid"/>
    <property type="evidence" value="ECO:0007669"/>
    <property type="project" value="TreeGrafter"/>
</dbReference>
<dbReference type="GO" id="GO:0006310">
    <property type="term" value="P:DNA recombination"/>
    <property type="evidence" value="ECO:0007669"/>
    <property type="project" value="UniProtKB-KW"/>
</dbReference>
<dbReference type="EMBL" id="CP046415">
    <property type="protein sequence ID" value="QGT78432.1"/>
    <property type="molecule type" value="Genomic_DNA"/>
</dbReference>
<dbReference type="SUPFAM" id="SSF57863">
    <property type="entry name" value="ArfGap/RecO-like zinc finger"/>
    <property type="match status" value="1"/>
</dbReference>
<name>A0A6I6DA55_9GAMM</name>
<sequence length="240" mass="26476">MRGFLLHARPFKEHGLLLDWLTDTRGWVRIRQNGGRRVKKRGNQRPPNFVCLEVETAGRGGWPVLTGAEPVEGLRFLHGQSLAAAFYLHELILRALRPEEAVPGLFLDYWKSLAMLESPEMPVSVVVRRFERSLLDHLGAGLDWEHAADGQPIEAEGRYRVGLQIGIVPAGGASGVPGRLLQAIARDEVLADGEDRRRARDLMQGLLAPHVGSAPFLSRQLWPGKTQVVRPGDAGSARSP</sequence>
<evidence type="ECO:0000256" key="2">
    <source>
        <dbReference type="ARBA" id="ARBA00007452"/>
    </source>
</evidence>
<protein>
    <recommendedName>
        <fullName evidence="3">DNA repair protein RecO</fullName>
    </recommendedName>
    <alternativeName>
        <fullName evidence="5">Recombination protein O</fullName>
    </alternativeName>
</protein>
<dbReference type="GO" id="GO:0006302">
    <property type="term" value="P:double-strand break repair"/>
    <property type="evidence" value="ECO:0007669"/>
    <property type="project" value="TreeGrafter"/>
</dbReference>
<organism evidence="6 7">
    <name type="scientific">Guyparkeria halophila</name>
    <dbReference type="NCBI Taxonomy" id="47960"/>
    <lineage>
        <taxon>Bacteria</taxon>
        <taxon>Pseudomonadati</taxon>
        <taxon>Pseudomonadota</taxon>
        <taxon>Gammaproteobacteria</taxon>
        <taxon>Chromatiales</taxon>
        <taxon>Thioalkalibacteraceae</taxon>
        <taxon>Guyparkeria</taxon>
    </lineage>
</organism>
<gene>
    <name evidence="6" type="ORF">GM160_05700</name>
</gene>
<evidence type="ECO:0000313" key="7">
    <source>
        <dbReference type="Proteomes" id="UP000427716"/>
    </source>
</evidence>
<comment type="similarity">
    <text evidence="2">Belongs to the RecO family.</text>
</comment>
<dbReference type="Pfam" id="PF02565">
    <property type="entry name" value="RecO_C"/>
    <property type="match status" value="1"/>
</dbReference>
<evidence type="ECO:0000256" key="1">
    <source>
        <dbReference type="ARBA" id="ARBA00003065"/>
    </source>
</evidence>
<proteinExistence type="inferred from homology"/>
<dbReference type="SUPFAM" id="SSF50249">
    <property type="entry name" value="Nucleic acid-binding proteins"/>
    <property type="match status" value="1"/>
</dbReference>
<accession>A0A6I6DA55</accession>
<keyword evidence="7" id="KW-1185">Reference proteome</keyword>
<dbReference type="PANTHER" id="PTHR33991:SF1">
    <property type="entry name" value="DNA REPAIR PROTEIN RECO"/>
    <property type="match status" value="1"/>
</dbReference>
<keyword evidence="4" id="KW-0233">DNA recombination</keyword>
<dbReference type="Gene3D" id="1.20.1440.120">
    <property type="entry name" value="Recombination protein O, C-terminal domain"/>
    <property type="match status" value="1"/>
</dbReference>
<evidence type="ECO:0000256" key="3">
    <source>
        <dbReference type="ARBA" id="ARBA00021310"/>
    </source>
</evidence>
<evidence type="ECO:0000256" key="4">
    <source>
        <dbReference type="ARBA" id="ARBA00023172"/>
    </source>
</evidence>
<dbReference type="InterPro" id="IPR012340">
    <property type="entry name" value="NA-bd_OB-fold"/>
</dbReference>
<evidence type="ECO:0000256" key="5">
    <source>
        <dbReference type="ARBA" id="ARBA00033409"/>
    </source>
</evidence>
<comment type="function">
    <text evidence="1">Involved in DNA repair and RecF pathway recombination.</text>
</comment>
<dbReference type="InterPro" id="IPR003717">
    <property type="entry name" value="RecO"/>
</dbReference>
<dbReference type="KEGG" id="ghl:GM160_05700"/>
<dbReference type="AlphaFoldDB" id="A0A6I6DA55"/>
<dbReference type="Gene3D" id="2.40.50.140">
    <property type="entry name" value="Nucleic acid-binding proteins"/>
    <property type="match status" value="1"/>
</dbReference>
<reference evidence="6 7" key="1">
    <citation type="submission" date="2019-11" db="EMBL/GenBank/DDBJ databases">
        <authorList>
            <person name="Zhang J."/>
            <person name="Sun C."/>
        </authorList>
    </citation>
    <scope>NUCLEOTIDE SEQUENCE [LARGE SCALE GENOMIC DNA]</scope>
    <source>
        <strain evidence="7">sp2</strain>
    </source>
</reference>
<dbReference type="InterPro" id="IPR037278">
    <property type="entry name" value="ARFGAP/RecO"/>
</dbReference>
<dbReference type="Proteomes" id="UP000427716">
    <property type="component" value="Chromosome"/>
</dbReference>
<dbReference type="PANTHER" id="PTHR33991">
    <property type="entry name" value="DNA REPAIR PROTEIN RECO"/>
    <property type="match status" value="1"/>
</dbReference>
<evidence type="ECO:0000313" key="6">
    <source>
        <dbReference type="EMBL" id="QGT78432.1"/>
    </source>
</evidence>
<dbReference type="InterPro" id="IPR042242">
    <property type="entry name" value="RecO_C"/>
</dbReference>